<evidence type="ECO:0000256" key="3">
    <source>
        <dbReference type="PIRSR" id="PIRSR602401-1"/>
    </source>
</evidence>
<dbReference type="PROSITE" id="PS50048">
    <property type="entry name" value="ZN2_CY6_FUNGAL_2"/>
    <property type="match status" value="1"/>
</dbReference>
<dbReference type="GO" id="GO:0020037">
    <property type="term" value="F:heme binding"/>
    <property type="evidence" value="ECO:0007669"/>
    <property type="project" value="InterPro"/>
</dbReference>
<dbReference type="InterPro" id="IPR001128">
    <property type="entry name" value="Cyt_P450"/>
</dbReference>
<reference evidence="7" key="1">
    <citation type="journal article" date="2014" name="BMC Genomics">
        <title>The genome sequence of the biocontrol fungus Metarhizium anisopliae and comparative genomics of Metarhizium species.</title>
        <authorList>
            <person name="Pattemore J.A."/>
            <person name="Hane J.K."/>
            <person name="Williams A.H."/>
            <person name="Wilson B.A."/>
            <person name="Stodart B.J."/>
            <person name="Ash G.J."/>
        </authorList>
    </citation>
    <scope>NUCLEOTIDE SEQUENCE [LARGE SCALE GENOMIC DNA]</scope>
    <source>
        <strain evidence="7">BRIP 53293</strain>
    </source>
</reference>
<feature type="region of interest" description="Disordered" evidence="4">
    <location>
        <begin position="120"/>
        <end position="144"/>
    </location>
</feature>
<organism evidence="6 7">
    <name type="scientific">Metarhizium anisopliae BRIP 53293</name>
    <dbReference type="NCBI Taxonomy" id="1291518"/>
    <lineage>
        <taxon>Eukaryota</taxon>
        <taxon>Fungi</taxon>
        <taxon>Dikarya</taxon>
        <taxon>Ascomycota</taxon>
        <taxon>Pezizomycotina</taxon>
        <taxon>Sordariomycetes</taxon>
        <taxon>Hypocreomycetidae</taxon>
        <taxon>Hypocreales</taxon>
        <taxon>Clavicipitaceae</taxon>
        <taxon>Metarhizium</taxon>
    </lineage>
</organism>
<proteinExistence type="predicted"/>
<dbReference type="GO" id="GO:0004497">
    <property type="term" value="F:monooxygenase activity"/>
    <property type="evidence" value="ECO:0007669"/>
    <property type="project" value="InterPro"/>
</dbReference>
<dbReference type="Pfam" id="PF00067">
    <property type="entry name" value="p450"/>
    <property type="match status" value="1"/>
</dbReference>
<dbReference type="InterPro" id="IPR001138">
    <property type="entry name" value="Zn2Cys6_DnaBD"/>
</dbReference>
<dbReference type="InterPro" id="IPR002401">
    <property type="entry name" value="Cyt_P450_E_grp-I"/>
</dbReference>
<feature type="compositionally biased region" description="Basic and acidic residues" evidence="4">
    <location>
        <begin position="638"/>
        <end position="648"/>
    </location>
</feature>
<evidence type="ECO:0000259" key="5">
    <source>
        <dbReference type="PROSITE" id="PS50048"/>
    </source>
</evidence>
<dbReference type="GO" id="GO:0003677">
    <property type="term" value="F:DNA binding"/>
    <property type="evidence" value="ECO:0007669"/>
    <property type="project" value="InterPro"/>
</dbReference>
<dbReference type="PRINTS" id="PR00385">
    <property type="entry name" value="P450"/>
</dbReference>
<dbReference type="STRING" id="1291518.A0A0D9NNS4"/>
<dbReference type="AlphaFoldDB" id="A0A0D9NNS4"/>
<feature type="binding site" description="axial binding residue" evidence="3">
    <location>
        <position position="1101"/>
    </location>
    <ligand>
        <name>heme</name>
        <dbReference type="ChEBI" id="CHEBI:30413"/>
    </ligand>
    <ligandPart>
        <name>Fe</name>
        <dbReference type="ChEBI" id="CHEBI:18248"/>
    </ligandPart>
</feature>
<keyword evidence="2" id="KW-0539">Nucleus</keyword>
<evidence type="ECO:0000313" key="6">
    <source>
        <dbReference type="EMBL" id="KJK75584.1"/>
    </source>
</evidence>
<dbReference type="GO" id="GO:0006351">
    <property type="term" value="P:DNA-templated transcription"/>
    <property type="evidence" value="ECO:0007669"/>
    <property type="project" value="InterPro"/>
</dbReference>
<dbReference type="PANTHER" id="PTHR47785">
    <property type="entry name" value="ZN(II)2CYS6 TRANSCRIPTION FACTOR (EUROFUNG)-RELATED-RELATED"/>
    <property type="match status" value="1"/>
</dbReference>
<dbReference type="CDD" id="cd00067">
    <property type="entry name" value="GAL4"/>
    <property type="match status" value="1"/>
</dbReference>
<dbReference type="InterPro" id="IPR036396">
    <property type="entry name" value="Cyt_P450_sf"/>
</dbReference>
<feature type="domain" description="Zn(2)-C6 fungal-type" evidence="5">
    <location>
        <begin position="26"/>
        <end position="55"/>
    </location>
</feature>
<dbReference type="GO" id="GO:0005506">
    <property type="term" value="F:iron ion binding"/>
    <property type="evidence" value="ECO:0007669"/>
    <property type="project" value="InterPro"/>
</dbReference>
<evidence type="ECO:0000256" key="4">
    <source>
        <dbReference type="SAM" id="MobiDB-lite"/>
    </source>
</evidence>
<sequence length="1156" mass="129582">MNMQDLVTVDPPALSESRKRLRTSHACDVCRGRKIRCDGKRPCATCVASDQPCAYGSEASSRGKTDLVLDGVLRIEKALNQLNSTLAQHTHGPIPIHGANVASPATVPTSASPYIDSPPVMEAEPGRASHPNPRTSTTANNARNAQRNSFENAVLDSMHTSTTESVLSWHHFNTFPSLRNGYTSIFQLEQSRPVLPIMQSTIYPYVTPEDVNCILESFEHKVNFWYPTMSRRQIERTKLMLNSGVMFEDSVEACIALLTMALGCASQVTTDMEVGSSVSDQDAKRRASKRQMGDVYFDAALKKSYVAHLGVTSLSVQCLFFVGLYFAFLARPLQAWEYIGATAAKCMMLLSCPPDEASHDDRERIRRIFWACYILESDYIAELSAGPVSGISRIESSIPLPGTYNTHTNPTEEEQSSLYFLACISIRRLLNRAHQLLYASGTGAALDTARFPCIVAELQHQLDEWRNFLPPALSFIVDTHPATSAASGFLRQRYLTCRSVIYRPYLMWLLSGSRGGNDDLNVSSPSQEAKKNCKACLDACLMHILNIRGFSQTVLVDTWICSLSMACAMLILLAACRVPSLRSLIDPDVLIAGDHLKQLLLGWQRIVGGQGSPSVEQSIRIIHEADKFIRETYLPSPREEYTAPKRPNDSPASYDGSNYPRRQFQDIEKMAASIVALALAYQLTSFLRLRHVPGPWWAAWTPFWLVLMQLTGRMHYILHDLNKKYGPVARIGPNWVVCGDASELRRIWAVRSNWTRSWWYRGMRIDPYRDSSFSTIDDRLHNAIRNKLIPGYGGKDVDNLHQHIDDQIANLVRLIDTKYVSTDQSRYKAVDLAQKVQYFALDVISTLAFGKTLGYLAEDQDKFRYIETTNQTVHILVSTTLIPGMISVLQSPYLKWVMPRIEDMAGVGNVIKFAKETVGERYGADPLVKQDMLGSFVKHGLDQKDSETEALVQLIAGSDTTATAIQSTMLFVMTSPQVYARLQAEIDQEIENGRISSPITDAEARGFPYLQAVILEGLRMFPPAAALYPKVSTQDEVLCGVPIPAGTNVAWSPWSIMRERDVFGNDADIFRPERWLDCTEKSKPMEQTVMMAFASGSRWECLGRNIAMIELNKVYVELLRRFDFTLLNPLNPWKSFNAGLFSQTDLNVRITRRAGR</sequence>
<dbReference type="SUPFAM" id="SSF48264">
    <property type="entry name" value="Cytochrome P450"/>
    <property type="match status" value="1"/>
</dbReference>
<name>A0A0D9NNS4_METAN</name>
<feature type="region of interest" description="Disordered" evidence="4">
    <location>
        <begin position="638"/>
        <end position="657"/>
    </location>
</feature>
<evidence type="ECO:0000256" key="1">
    <source>
        <dbReference type="ARBA" id="ARBA00022723"/>
    </source>
</evidence>
<dbReference type="Proteomes" id="UP000054544">
    <property type="component" value="Unassembled WGS sequence"/>
</dbReference>
<dbReference type="CDD" id="cd12148">
    <property type="entry name" value="fungal_TF_MHR"/>
    <property type="match status" value="1"/>
</dbReference>
<dbReference type="PROSITE" id="PS00463">
    <property type="entry name" value="ZN2_CY6_FUNGAL_1"/>
    <property type="match status" value="1"/>
</dbReference>
<dbReference type="EMBL" id="KE384749">
    <property type="protein sequence ID" value="KJK75584.1"/>
    <property type="molecule type" value="Genomic_DNA"/>
</dbReference>
<comment type="cofactor">
    <cofactor evidence="3">
        <name>heme</name>
        <dbReference type="ChEBI" id="CHEBI:30413"/>
    </cofactor>
</comment>
<dbReference type="PANTHER" id="PTHR47785:SF1">
    <property type="entry name" value="TRANSCRIPTION FACTOR, PUTATIVE (AFU_ORTHOLOGUE AFUA_5G14530)-RELATED"/>
    <property type="match status" value="1"/>
</dbReference>
<keyword evidence="3" id="KW-0349">Heme</keyword>
<evidence type="ECO:0000256" key="2">
    <source>
        <dbReference type="ARBA" id="ARBA00023242"/>
    </source>
</evidence>
<keyword evidence="3" id="KW-0408">Iron</keyword>
<keyword evidence="1 3" id="KW-0479">Metal-binding</keyword>
<dbReference type="GO" id="GO:0000981">
    <property type="term" value="F:DNA-binding transcription factor activity, RNA polymerase II-specific"/>
    <property type="evidence" value="ECO:0007669"/>
    <property type="project" value="InterPro"/>
</dbReference>
<dbReference type="Pfam" id="PF00172">
    <property type="entry name" value="Zn_clus"/>
    <property type="match status" value="1"/>
</dbReference>
<dbReference type="Pfam" id="PF04082">
    <property type="entry name" value="Fungal_trans"/>
    <property type="match status" value="1"/>
</dbReference>
<evidence type="ECO:0000313" key="7">
    <source>
        <dbReference type="Proteomes" id="UP000054544"/>
    </source>
</evidence>
<accession>A0A0D9NNS4</accession>
<dbReference type="InterPro" id="IPR007219">
    <property type="entry name" value="XnlR_reg_dom"/>
</dbReference>
<dbReference type="SMART" id="SM00066">
    <property type="entry name" value="GAL4"/>
    <property type="match status" value="1"/>
</dbReference>
<dbReference type="SUPFAM" id="SSF57701">
    <property type="entry name" value="Zn2/Cys6 DNA-binding domain"/>
    <property type="match status" value="1"/>
</dbReference>
<keyword evidence="7" id="KW-1185">Reference proteome</keyword>
<dbReference type="GO" id="GO:0016705">
    <property type="term" value="F:oxidoreductase activity, acting on paired donors, with incorporation or reduction of molecular oxygen"/>
    <property type="evidence" value="ECO:0007669"/>
    <property type="project" value="InterPro"/>
</dbReference>
<dbReference type="Gene3D" id="1.10.630.10">
    <property type="entry name" value="Cytochrome P450"/>
    <property type="match status" value="1"/>
</dbReference>
<feature type="compositionally biased region" description="Low complexity" evidence="4">
    <location>
        <begin position="131"/>
        <end position="144"/>
    </location>
</feature>
<dbReference type="InterPro" id="IPR036864">
    <property type="entry name" value="Zn2-C6_fun-type_DNA-bd_sf"/>
</dbReference>
<dbReference type="InterPro" id="IPR053181">
    <property type="entry name" value="EcdB-like_regulator"/>
</dbReference>
<dbReference type="CDD" id="cd11060">
    <property type="entry name" value="CYP57A1-like"/>
    <property type="match status" value="1"/>
</dbReference>
<gene>
    <name evidence="6" type="ORF">H634G_08948</name>
</gene>
<dbReference type="OrthoDB" id="3934656at2759"/>
<dbReference type="Gene3D" id="4.10.240.10">
    <property type="entry name" value="Zn(2)-C6 fungal-type DNA-binding domain"/>
    <property type="match status" value="1"/>
</dbReference>
<dbReference type="GO" id="GO:0008270">
    <property type="term" value="F:zinc ion binding"/>
    <property type="evidence" value="ECO:0007669"/>
    <property type="project" value="InterPro"/>
</dbReference>
<dbReference type="PRINTS" id="PR00463">
    <property type="entry name" value="EP450I"/>
</dbReference>
<protein>
    <recommendedName>
        <fullName evidence="5">Zn(2)-C6 fungal-type domain-containing protein</fullName>
    </recommendedName>
</protein>